<name>A0A1U7JAW8_9CYAN</name>
<dbReference type="Gene3D" id="3.40.50.2300">
    <property type="match status" value="1"/>
</dbReference>
<dbReference type="AlphaFoldDB" id="A0A1U7JAW8"/>
<protein>
    <recommendedName>
        <fullName evidence="3">Response regulatory domain-containing protein</fullName>
    </recommendedName>
</protein>
<gene>
    <name evidence="1" type="ORF">NIES30_01680</name>
</gene>
<dbReference type="InterPro" id="IPR011006">
    <property type="entry name" value="CheY-like_superfamily"/>
</dbReference>
<evidence type="ECO:0000313" key="2">
    <source>
        <dbReference type="Proteomes" id="UP000185557"/>
    </source>
</evidence>
<reference evidence="1 2" key="1">
    <citation type="submission" date="2016-11" db="EMBL/GenBank/DDBJ databases">
        <title>Draft Genome Sequences of Nine Cyanobacterial Strains from Diverse Habitats.</title>
        <authorList>
            <person name="Zhu T."/>
            <person name="Hou S."/>
            <person name="Lu X."/>
            <person name="Hess W.R."/>
        </authorList>
    </citation>
    <scope>NUCLEOTIDE SEQUENCE [LARGE SCALE GENOMIC DNA]</scope>
    <source>
        <strain evidence="1 2">NIES-30</strain>
    </source>
</reference>
<keyword evidence="2" id="KW-1185">Reference proteome</keyword>
<dbReference type="SUPFAM" id="SSF52172">
    <property type="entry name" value="CheY-like"/>
    <property type="match status" value="1"/>
</dbReference>
<evidence type="ECO:0000313" key="1">
    <source>
        <dbReference type="EMBL" id="OKH50819.1"/>
    </source>
</evidence>
<comment type="caution">
    <text evidence="1">The sequence shown here is derived from an EMBL/GenBank/DDBJ whole genome shotgun (WGS) entry which is preliminary data.</text>
</comment>
<sequence length="138" mass="15218">MKAIASFSAMTLTRDYILVLDPECDHHDDAHPLETDLQYPVFVASSTEQAVTRVSQGAPCLVILVGNDFHDWSPPLVNHLRQHGQAPDMTIVALTDSTSPQWNYSEDIPGLDGLLVQPLSMDILRSLVESAFARTTCQ</sequence>
<dbReference type="EMBL" id="MRCG01000001">
    <property type="protein sequence ID" value="OKH50819.1"/>
    <property type="molecule type" value="Genomic_DNA"/>
</dbReference>
<accession>A0A1U7JAW8</accession>
<dbReference type="Proteomes" id="UP000185557">
    <property type="component" value="Unassembled WGS sequence"/>
</dbReference>
<organism evidence="1 2">
    <name type="scientific">Phormidium tenue NIES-30</name>
    <dbReference type="NCBI Taxonomy" id="549789"/>
    <lineage>
        <taxon>Bacteria</taxon>
        <taxon>Bacillati</taxon>
        <taxon>Cyanobacteriota</taxon>
        <taxon>Cyanophyceae</taxon>
        <taxon>Oscillatoriophycideae</taxon>
        <taxon>Oscillatoriales</taxon>
        <taxon>Oscillatoriaceae</taxon>
        <taxon>Phormidium</taxon>
    </lineage>
</organism>
<evidence type="ECO:0008006" key="3">
    <source>
        <dbReference type="Google" id="ProtNLM"/>
    </source>
</evidence>
<proteinExistence type="predicted"/>